<dbReference type="GO" id="GO:0003848">
    <property type="term" value="F:2-amino-4-hydroxy-6-hydroxymethyldihydropteridine diphosphokinase activity"/>
    <property type="evidence" value="ECO:0007669"/>
    <property type="project" value="UniProtKB-EC"/>
</dbReference>
<evidence type="ECO:0000256" key="11">
    <source>
        <dbReference type="ARBA" id="ARBA00029766"/>
    </source>
</evidence>
<evidence type="ECO:0000313" key="15">
    <source>
        <dbReference type="Proteomes" id="UP000249645"/>
    </source>
</evidence>
<dbReference type="CDD" id="cd00483">
    <property type="entry name" value="HPPK"/>
    <property type="match status" value="1"/>
</dbReference>
<dbReference type="AlphaFoldDB" id="A0A2W5F144"/>
<keyword evidence="6" id="KW-0547">Nucleotide-binding</keyword>
<evidence type="ECO:0000256" key="7">
    <source>
        <dbReference type="ARBA" id="ARBA00022777"/>
    </source>
</evidence>
<evidence type="ECO:0000256" key="8">
    <source>
        <dbReference type="ARBA" id="ARBA00022840"/>
    </source>
</evidence>
<dbReference type="UniPathway" id="UPA00077">
    <property type="reaction ID" value="UER00155"/>
</dbReference>
<comment type="caution">
    <text evidence="14">The sequence shown here is derived from an EMBL/GenBank/DDBJ whole genome shotgun (WGS) entry which is preliminary data.</text>
</comment>
<name>A0A2W5F144_9SPHI</name>
<evidence type="ECO:0000256" key="3">
    <source>
        <dbReference type="ARBA" id="ARBA00013253"/>
    </source>
</evidence>
<dbReference type="SUPFAM" id="SSF55083">
    <property type="entry name" value="6-hydroxymethyl-7,8-dihydropterin pyrophosphokinase, HPPK"/>
    <property type="match status" value="1"/>
</dbReference>
<evidence type="ECO:0000256" key="12">
    <source>
        <dbReference type="ARBA" id="ARBA00033413"/>
    </source>
</evidence>
<evidence type="ECO:0000256" key="9">
    <source>
        <dbReference type="ARBA" id="ARBA00022909"/>
    </source>
</evidence>
<evidence type="ECO:0000256" key="10">
    <source>
        <dbReference type="ARBA" id="ARBA00029409"/>
    </source>
</evidence>
<keyword evidence="7 14" id="KW-0418">Kinase</keyword>
<sequence length="162" mass="18491">MNRAYLLIGGNMGDRKANLKRACDEIAERCGTIVAQSSIYETAAWGLEDQPDFYNQAIILDTGILPERLMQMLLDIETIMGRKRLEKMGPRIIDIDILFIEDQLFNTNILKSPHPLMAQRRFALEPLAEIASDARDPFTHKKIATLLEECTDPLEVHKIEEH</sequence>
<evidence type="ECO:0000256" key="1">
    <source>
        <dbReference type="ARBA" id="ARBA00005051"/>
    </source>
</evidence>
<accession>A0A2W5F144</accession>
<keyword evidence="5" id="KW-0808">Transferase</keyword>
<dbReference type="GO" id="GO:0016301">
    <property type="term" value="F:kinase activity"/>
    <property type="evidence" value="ECO:0007669"/>
    <property type="project" value="UniProtKB-KW"/>
</dbReference>
<protein>
    <recommendedName>
        <fullName evidence="4">2-amino-4-hydroxy-6-hydroxymethyldihydropteridine pyrophosphokinase</fullName>
        <ecNumber evidence="3">2.7.6.3</ecNumber>
    </recommendedName>
    <alternativeName>
        <fullName evidence="11">6-hydroxymethyl-7,8-dihydropterin pyrophosphokinase</fullName>
    </alternativeName>
    <alternativeName>
        <fullName evidence="12">7,8-dihydro-6-hydroxymethylpterin-pyrophosphokinase</fullName>
    </alternativeName>
</protein>
<comment type="function">
    <text evidence="10">Catalyzes the transfer of pyrophosphate from adenosine triphosphate (ATP) to 6-hydroxymethyl-7,8-dihydropterin, an enzymatic step in folate biosynthesis pathway.</text>
</comment>
<dbReference type="PROSITE" id="PS00794">
    <property type="entry name" value="HPPK"/>
    <property type="match status" value="1"/>
</dbReference>
<feature type="domain" description="7,8-dihydro-6-hydroxymethylpterin-pyrophosphokinase" evidence="13">
    <location>
        <begin position="87"/>
        <end position="98"/>
    </location>
</feature>
<dbReference type="PANTHER" id="PTHR43071">
    <property type="entry name" value="2-AMINO-4-HYDROXY-6-HYDROXYMETHYLDIHYDROPTERIDINE PYROPHOSPHOKINASE"/>
    <property type="match status" value="1"/>
</dbReference>
<comment type="pathway">
    <text evidence="1">Cofactor biosynthesis; tetrahydrofolate biosynthesis; 2-amino-4-hydroxy-6-hydroxymethyl-7,8-dihydropteridine diphosphate from 7,8-dihydroneopterin triphosphate: step 4/4.</text>
</comment>
<dbReference type="GO" id="GO:0046656">
    <property type="term" value="P:folic acid biosynthetic process"/>
    <property type="evidence" value="ECO:0007669"/>
    <property type="project" value="UniProtKB-KW"/>
</dbReference>
<reference evidence="14 15" key="1">
    <citation type="submission" date="2017-11" db="EMBL/GenBank/DDBJ databases">
        <title>Infants hospitalized years apart are colonized by the same room-sourced microbial strains.</title>
        <authorList>
            <person name="Brooks B."/>
            <person name="Olm M.R."/>
            <person name="Firek B.A."/>
            <person name="Baker R."/>
            <person name="Thomas B.C."/>
            <person name="Morowitz M.J."/>
            <person name="Banfield J.F."/>
        </authorList>
    </citation>
    <scope>NUCLEOTIDE SEQUENCE [LARGE SCALE GENOMIC DNA]</scope>
    <source>
        <strain evidence="14">S2_009_000_R2_76</strain>
    </source>
</reference>
<proteinExistence type="inferred from homology"/>
<dbReference type="GO" id="GO:0046654">
    <property type="term" value="P:tetrahydrofolate biosynthetic process"/>
    <property type="evidence" value="ECO:0007669"/>
    <property type="project" value="UniProtKB-UniPathway"/>
</dbReference>
<evidence type="ECO:0000259" key="13">
    <source>
        <dbReference type="PROSITE" id="PS00794"/>
    </source>
</evidence>
<dbReference type="Pfam" id="PF01288">
    <property type="entry name" value="HPPK"/>
    <property type="match status" value="1"/>
</dbReference>
<keyword evidence="8" id="KW-0067">ATP-binding</keyword>
<evidence type="ECO:0000256" key="2">
    <source>
        <dbReference type="ARBA" id="ARBA00005810"/>
    </source>
</evidence>
<evidence type="ECO:0000256" key="4">
    <source>
        <dbReference type="ARBA" id="ARBA00016218"/>
    </source>
</evidence>
<keyword evidence="9" id="KW-0289">Folate biosynthesis</keyword>
<evidence type="ECO:0000313" key="14">
    <source>
        <dbReference type="EMBL" id="PZP48483.1"/>
    </source>
</evidence>
<evidence type="ECO:0000256" key="6">
    <source>
        <dbReference type="ARBA" id="ARBA00022741"/>
    </source>
</evidence>
<dbReference type="NCBIfam" id="TIGR01498">
    <property type="entry name" value="folK"/>
    <property type="match status" value="1"/>
</dbReference>
<dbReference type="EMBL" id="QFOI01000160">
    <property type="protein sequence ID" value="PZP48483.1"/>
    <property type="molecule type" value="Genomic_DNA"/>
</dbReference>
<evidence type="ECO:0000256" key="5">
    <source>
        <dbReference type="ARBA" id="ARBA00022679"/>
    </source>
</evidence>
<dbReference type="Proteomes" id="UP000249645">
    <property type="component" value="Unassembled WGS sequence"/>
</dbReference>
<organism evidence="14 15">
    <name type="scientific">Pseudopedobacter saltans</name>
    <dbReference type="NCBI Taxonomy" id="151895"/>
    <lineage>
        <taxon>Bacteria</taxon>
        <taxon>Pseudomonadati</taxon>
        <taxon>Bacteroidota</taxon>
        <taxon>Sphingobacteriia</taxon>
        <taxon>Sphingobacteriales</taxon>
        <taxon>Sphingobacteriaceae</taxon>
        <taxon>Pseudopedobacter</taxon>
    </lineage>
</organism>
<dbReference type="PANTHER" id="PTHR43071:SF1">
    <property type="entry name" value="2-AMINO-4-HYDROXY-6-HYDROXYMETHYLDIHYDROPTERIDINE PYROPHOSPHOKINASE"/>
    <property type="match status" value="1"/>
</dbReference>
<dbReference type="GO" id="GO:0005524">
    <property type="term" value="F:ATP binding"/>
    <property type="evidence" value="ECO:0007669"/>
    <property type="project" value="UniProtKB-KW"/>
</dbReference>
<gene>
    <name evidence="14" type="primary">folK</name>
    <name evidence="14" type="ORF">DI598_09900</name>
</gene>
<dbReference type="InterPro" id="IPR000550">
    <property type="entry name" value="Hppk"/>
</dbReference>
<comment type="similarity">
    <text evidence="2">Belongs to the HPPK family.</text>
</comment>
<dbReference type="EC" id="2.7.6.3" evidence="3"/>
<dbReference type="Gene3D" id="3.30.70.560">
    <property type="entry name" value="7,8-Dihydro-6-hydroxymethylpterin-pyrophosphokinase HPPK"/>
    <property type="match status" value="1"/>
</dbReference>
<dbReference type="InterPro" id="IPR035907">
    <property type="entry name" value="Hppk_sf"/>
</dbReference>